<keyword evidence="1" id="KW-0812">Transmembrane</keyword>
<protein>
    <submittedName>
        <fullName evidence="2">Uncharacterized protein</fullName>
    </submittedName>
</protein>
<gene>
    <name evidence="2" type="ORF">PAXRUDRAFT_777369</name>
</gene>
<dbReference type="AlphaFoldDB" id="A0A0D0DHM7"/>
<feature type="non-terminal residue" evidence="2">
    <location>
        <position position="1"/>
    </location>
</feature>
<feature type="transmembrane region" description="Helical" evidence="1">
    <location>
        <begin position="39"/>
        <end position="58"/>
    </location>
</feature>
<name>A0A0D0DHM7_9AGAM</name>
<evidence type="ECO:0000313" key="2">
    <source>
        <dbReference type="EMBL" id="KIK77555.1"/>
    </source>
</evidence>
<keyword evidence="1" id="KW-1133">Transmembrane helix</keyword>
<sequence length="66" mass="7708">FYLLKHLQSPVNVFSHLGRKLILTSEATYPPRPWKGYRSLSICFGMTGFRLLMVWLLMKMNCILCS</sequence>
<evidence type="ECO:0000313" key="3">
    <source>
        <dbReference type="Proteomes" id="UP000054538"/>
    </source>
</evidence>
<dbReference type="Proteomes" id="UP000054538">
    <property type="component" value="Unassembled WGS sequence"/>
</dbReference>
<dbReference type="InParanoid" id="A0A0D0DHM7"/>
<reference evidence="2 3" key="1">
    <citation type="submission" date="2014-04" db="EMBL/GenBank/DDBJ databases">
        <authorList>
            <consortium name="DOE Joint Genome Institute"/>
            <person name="Kuo A."/>
            <person name="Kohler A."/>
            <person name="Jargeat P."/>
            <person name="Nagy L.G."/>
            <person name="Floudas D."/>
            <person name="Copeland A."/>
            <person name="Barry K.W."/>
            <person name="Cichocki N."/>
            <person name="Veneault-Fourrey C."/>
            <person name="LaButti K."/>
            <person name="Lindquist E.A."/>
            <person name="Lipzen A."/>
            <person name="Lundell T."/>
            <person name="Morin E."/>
            <person name="Murat C."/>
            <person name="Sun H."/>
            <person name="Tunlid A."/>
            <person name="Henrissat B."/>
            <person name="Grigoriev I.V."/>
            <person name="Hibbett D.S."/>
            <person name="Martin F."/>
            <person name="Nordberg H.P."/>
            <person name="Cantor M.N."/>
            <person name="Hua S.X."/>
        </authorList>
    </citation>
    <scope>NUCLEOTIDE SEQUENCE [LARGE SCALE GENOMIC DNA]</scope>
    <source>
        <strain evidence="2 3">Ve08.2h10</strain>
    </source>
</reference>
<keyword evidence="1" id="KW-0472">Membrane</keyword>
<reference evidence="3" key="2">
    <citation type="submission" date="2015-01" db="EMBL/GenBank/DDBJ databases">
        <title>Evolutionary Origins and Diversification of the Mycorrhizal Mutualists.</title>
        <authorList>
            <consortium name="DOE Joint Genome Institute"/>
            <consortium name="Mycorrhizal Genomics Consortium"/>
            <person name="Kohler A."/>
            <person name="Kuo A."/>
            <person name="Nagy L.G."/>
            <person name="Floudas D."/>
            <person name="Copeland A."/>
            <person name="Barry K.W."/>
            <person name="Cichocki N."/>
            <person name="Veneault-Fourrey C."/>
            <person name="LaButti K."/>
            <person name="Lindquist E.A."/>
            <person name="Lipzen A."/>
            <person name="Lundell T."/>
            <person name="Morin E."/>
            <person name="Murat C."/>
            <person name="Riley R."/>
            <person name="Ohm R."/>
            <person name="Sun H."/>
            <person name="Tunlid A."/>
            <person name="Henrissat B."/>
            <person name="Grigoriev I.V."/>
            <person name="Hibbett D.S."/>
            <person name="Martin F."/>
        </authorList>
    </citation>
    <scope>NUCLEOTIDE SEQUENCE [LARGE SCALE GENOMIC DNA]</scope>
    <source>
        <strain evidence="3">Ve08.2h10</strain>
    </source>
</reference>
<keyword evidence="3" id="KW-1185">Reference proteome</keyword>
<proteinExistence type="predicted"/>
<organism evidence="2 3">
    <name type="scientific">Paxillus rubicundulus Ve08.2h10</name>
    <dbReference type="NCBI Taxonomy" id="930991"/>
    <lineage>
        <taxon>Eukaryota</taxon>
        <taxon>Fungi</taxon>
        <taxon>Dikarya</taxon>
        <taxon>Basidiomycota</taxon>
        <taxon>Agaricomycotina</taxon>
        <taxon>Agaricomycetes</taxon>
        <taxon>Agaricomycetidae</taxon>
        <taxon>Boletales</taxon>
        <taxon>Paxilineae</taxon>
        <taxon>Paxillaceae</taxon>
        <taxon>Paxillus</taxon>
    </lineage>
</organism>
<dbReference type="EMBL" id="KN826934">
    <property type="protein sequence ID" value="KIK77555.1"/>
    <property type="molecule type" value="Genomic_DNA"/>
</dbReference>
<accession>A0A0D0DHM7</accession>
<evidence type="ECO:0000256" key="1">
    <source>
        <dbReference type="SAM" id="Phobius"/>
    </source>
</evidence>
<dbReference type="HOGENOM" id="CLU_2838194_0_0_1"/>